<comment type="caution">
    <text evidence="2">The sequence shown here is derived from an EMBL/GenBank/DDBJ whole genome shotgun (WGS) entry which is preliminary data.</text>
</comment>
<keyword evidence="3" id="KW-1185">Reference proteome</keyword>
<feature type="compositionally biased region" description="Polar residues" evidence="1">
    <location>
        <begin position="126"/>
        <end position="139"/>
    </location>
</feature>
<evidence type="ECO:0008006" key="4">
    <source>
        <dbReference type="Google" id="ProtNLM"/>
    </source>
</evidence>
<dbReference type="EMBL" id="MCHY01000009">
    <property type="protein sequence ID" value="RKD22575.1"/>
    <property type="molecule type" value="Genomic_DNA"/>
</dbReference>
<feature type="compositionally biased region" description="Basic and acidic residues" evidence="1">
    <location>
        <begin position="280"/>
        <end position="300"/>
    </location>
</feature>
<dbReference type="AlphaFoldDB" id="A0A419SFN4"/>
<feature type="compositionally biased region" description="Basic and acidic residues" evidence="1">
    <location>
        <begin position="143"/>
        <end position="159"/>
    </location>
</feature>
<name>A0A419SFN4_9BACL</name>
<protein>
    <recommendedName>
        <fullName evidence="4">DnaD domain-containing protein</fullName>
    </recommendedName>
</protein>
<gene>
    <name evidence="2" type="ORF">BEP19_09955</name>
</gene>
<proteinExistence type="predicted"/>
<evidence type="ECO:0000313" key="2">
    <source>
        <dbReference type="EMBL" id="RKD22575.1"/>
    </source>
</evidence>
<feature type="region of interest" description="Disordered" evidence="1">
    <location>
        <begin position="277"/>
        <end position="300"/>
    </location>
</feature>
<dbReference type="Proteomes" id="UP000284219">
    <property type="component" value="Unassembled WGS sequence"/>
</dbReference>
<dbReference type="RefSeq" id="WP_245983527.1">
    <property type="nucleotide sequence ID" value="NZ_MCHY01000009.1"/>
</dbReference>
<reference evidence="2 3" key="1">
    <citation type="submission" date="2016-08" db="EMBL/GenBank/DDBJ databases">
        <title>Novel Firmicute Genomes.</title>
        <authorList>
            <person name="Poppleton D.I."/>
            <person name="Gribaldo S."/>
        </authorList>
    </citation>
    <scope>NUCLEOTIDE SEQUENCE [LARGE SCALE GENOMIC DNA]</scope>
    <source>
        <strain evidence="2 3">RAOx-1</strain>
    </source>
</reference>
<organism evidence="2 3">
    <name type="scientific">Ammoniphilus oxalaticus</name>
    <dbReference type="NCBI Taxonomy" id="66863"/>
    <lineage>
        <taxon>Bacteria</taxon>
        <taxon>Bacillati</taxon>
        <taxon>Bacillota</taxon>
        <taxon>Bacilli</taxon>
        <taxon>Bacillales</taxon>
        <taxon>Paenibacillaceae</taxon>
        <taxon>Aneurinibacillus group</taxon>
        <taxon>Ammoniphilus</taxon>
    </lineage>
</organism>
<feature type="region of interest" description="Disordered" evidence="1">
    <location>
        <begin position="119"/>
        <end position="170"/>
    </location>
</feature>
<accession>A0A419SFN4</accession>
<sequence length="324" mass="37797">MEKGWIKLHRKIQGDPVWQDPHYLKLWVHCLLQATHSDHKYLVGNEVIDLQPGQFITGRISLSEELNKGTPPKKKLSESTWWRYLENLETWGMLNIKSNNKYSVVTLVKWGFYQGDDKDSEHTDEQQLNSKRTSNEQQLNTNKNEKNVKNEKNEKKDIKTNANETSNSPKNISSIDEIKTFVDFQINALPSGVSRKILIKYLDCIRLTRSTCRISENVLSNHIDKMSRYSPEQINFALWTHFDKHDDKRENYTLGILRGTDQHEALRGLIKLKNQGVGNHAEHRERDSTNDERESETSQEVKRLEAIAREKGLHGTLRDIEFDF</sequence>
<evidence type="ECO:0000313" key="3">
    <source>
        <dbReference type="Proteomes" id="UP000284219"/>
    </source>
</evidence>
<evidence type="ECO:0000256" key="1">
    <source>
        <dbReference type="SAM" id="MobiDB-lite"/>
    </source>
</evidence>